<sequence>MPIVRMPDGAQVQFPDTMPPEEIRRLIATKFPEVGQGEQQAPAGPMITVAGQQIPVAEYQALSDADRQALRDQVAPTEGPQPNMVQDAVGAGATWLDSAVNSVPVVGPAARGIGDFIASSTIGGVTGQGREAVQGQIDQNRQGLEERFPMTSMSGSVTGAVLPMLGVGATQAGAQALGVTGANLASRMGASGASGGLVSAADTAARGGGMEDVRNNALIGAGVGAVVPGLGAMASAAGRGIGNIANTLRGATGNVDDLAASRVAIAQQADQTSALPRLGQADEAAAATNNQPLMNVDRGGGNTLALMRAASNANPGARDLVNQATSNRFGMQSQRTTDFFNRIMGGDVSDLARRAEIGSIARATNNTNYTRAMQSPDAQTVWNQDLQGLLQSDAVQRAVANVGRRSSNVEALSGNISIRNPFVRADDGTYRLGSLGPDGPTVYPNLQFWDMVKRDLDSQIGVAQRAGDKSLAGDLMAVKTRLTSTLDNQVPAYAQARSTAASFFGAENALDAGRNAWRAPRAIDESLDAFKKLSPADRQDFGVGLVSQIMDDVRAGNNRTNLMRYFDVPARKQLLAEALGPGKARELEAFVRIEDIMDRARGALGNSTTTQQLMDLGLTGAAGAGGTLALGGDLTQAGGVGLMVAAGRRGYQALGKRADAQVLQKVAEMLASNDPAIIQRATANAMLSAPHMQALEAIQRGVGAAARGGALMSVSQSGQGSN</sequence>
<name>A0A1G7THH9_9HYPH</name>
<evidence type="ECO:0000313" key="1">
    <source>
        <dbReference type="EMBL" id="SDG34474.1"/>
    </source>
</evidence>
<dbReference type="EMBL" id="FNCS01000002">
    <property type="protein sequence ID" value="SDG34474.1"/>
    <property type="molecule type" value="Genomic_DNA"/>
</dbReference>
<gene>
    <name evidence="1" type="ORF">SAMN04487974_102119</name>
</gene>
<proteinExistence type="predicted"/>
<keyword evidence="2" id="KW-1185">Reference proteome</keyword>
<dbReference type="Proteomes" id="UP000199495">
    <property type="component" value="Unassembled WGS sequence"/>
</dbReference>
<organism evidence="1 2">
    <name type="scientific">Pelagibacterium luteolum</name>
    <dbReference type="NCBI Taxonomy" id="440168"/>
    <lineage>
        <taxon>Bacteria</taxon>
        <taxon>Pseudomonadati</taxon>
        <taxon>Pseudomonadota</taxon>
        <taxon>Alphaproteobacteria</taxon>
        <taxon>Hyphomicrobiales</taxon>
        <taxon>Devosiaceae</taxon>
        <taxon>Pelagibacterium</taxon>
    </lineage>
</organism>
<evidence type="ECO:0000313" key="2">
    <source>
        <dbReference type="Proteomes" id="UP000199495"/>
    </source>
</evidence>
<reference evidence="1 2" key="1">
    <citation type="submission" date="2016-10" db="EMBL/GenBank/DDBJ databases">
        <authorList>
            <person name="de Groot N.N."/>
        </authorList>
    </citation>
    <scope>NUCLEOTIDE SEQUENCE [LARGE SCALE GENOMIC DNA]</scope>
    <source>
        <strain evidence="1 2">CGMCC 1.10267</strain>
    </source>
</reference>
<dbReference type="STRING" id="440168.SAMN04487974_102119"/>
<protein>
    <submittedName>
        <fullName evidence="1">Uncharacterized protein</fullName>
    </submittedName>
</protein>
<dbReference type="RefSeq" id="WP_090592588.1">
    <property type="nucleotide sequence ID" value="NZ_FNCS01000002.1"/>
</dbReference>
<dbReference type="OrthoDB" id="8148763at2"/>
<dbReference type="AlphaFoldDB" id="A0A1G7THH9"/>
<accession>A0A1G7THH9</accession>